<feature type="transmembrane region" description="Helical" evidence="1">
    <location>
        <begin position="66"/>
        <end position="85"/>
    </location>
</feature>
<keyword evidence="4" id="KW-1185">Reference proteome</keyword>
<evidence type="ECO:0000313" key="3">
    <source>
        <dbReference type="EMBL" id="MFA1611857.1"/>
    </source>
</evidence>
<dbReference type="AlphaFoldDB" id="A0ABD5MD72"/>
<protein>
    <submittedName>
        <fullName evidence="3">EamA family transporter</fullName>
    </submittedName>
</protein>
<keyword evidence="1" id="KW-1133">Transmembrane helix</keyword>
<keyword evidence="1" id="KW-0472">Membrane</keyword>
<evidence type="ECO:0000313" key="4">
    <source>
        <dbReference type="Proteomes" id="UP001570511"/>
    </source>
</evidence>
<name>A0ABD5MD72_9EURY</name>
<proteinExistence type="predicted"/>
<gene>
    <name evidence="3" type="ORF">OS889_12660</name>
</gene>
<dbReference type="SUPFAM" id="SSF103481">
    <property type="entry name" value="Multidrug resistance efflux transporter EmrE"/>
    <property type="match status" value="1"/>
</dbReference>
<accession>A0ABD5MD72</accession>
<reference evidence="3 4" key="1">
    <citation type="submission" date="2024-08" db="EMBL/GenBank/DDBJ databases">
        <title>Halobellus sp. MBLA0158 whole genome sequence.</title>
        <authorList>
            <person name="Hwang C.Y."/>
            <person name="Cho E.-S."/>
            <person name="Seo M.-J."/>
        </authorList>
    </citation>
    <scope>NUCLEOTIDE SEQUENCE [LARGE SCALE GENOMIC DNA]</scope>
    <source>
        <strain evidence="3 4">MBLA0158</strain>
    </source>
</reference>
<dbReference type="InterPro" id="IPR037185">
    <property type="entry name" value="EmrE-like"/>
</dbReference>
<evidence type="ECO:0000256" key="1">
    <source>
        <dbReference type="SAM" id="Phobius"/>
    </source>
</evidence>
<organism evidence="3 4">
    <name type="scientific">Halobellus rubicundus</name>
    <dbReference type="NCBI Taxonomy" id="2996466"/>
    <lineage>
        <taxon>Archaea</taxon>
        <taxon>Methanobacteriati</taxon>
        <taxon>Methanobacteriota</taxon>
        <taxon>Stenosarchaea group</taxon>
        <taxon>Halobacteria</taxon>
        <taxon>Halobacteriales</taxon>
        <taxon>Haloferacaceae</taxon>
        <taxon>Halobellus</taxon>
    </lineage>
</organism>
<dbReference type="Gene3D" id="1.10.3730.20">
    <property type="match status" value="1"/>
</dbReference>
<evidence type="ECO:0000259" key="2">
    <source>
        <dbReference type="Pfam" id="PF00892"/>
    </source>
</evidence>
<feature type="transmembrane region" description="Helical" evidence="1">
    <location>
        <begin position="32"/>
        <end position="54"/>
    </location>
</feature>
<keyword evidence="1" id="KW-0812">Transmembrane</keyword>
<dbReference type="Proteomes" id="UP001570511">
    <property type="component" value="Unassembled WGS sequence"/>
</dbReference>
<sequence length="139" mass="14435">MDYLPWVIVALVSYGALAPLTSKVTEEVPPAVSLFLATAVFLVLTLGVMVATGLNPLSYVAEPRAGYIYVGGVFLGVGILSYYYALQRGPVSVVVPIYGMFIVGSSVIGILFLGESVTPTRIGGIASAIVAVYLSSGAE</sequence>
<dbReference type="Pfam" id="PF00892">
    <property type="entry name" value="EamA"/>
    <property type="match status" value="1"/>
</dbReference>
<feature type="domain" description="EamA" evidence="2">
    <location>
        <begin position="6"/>
        <end position="136"/>
    </location>
</feature>
<feature type="transmembrane region" description="Helical" evidence="1">
    <location>
        <begin position="91"/>
        <end position="113"/>
    </location>
</feature>
<comment type="caution">
    <text evidence="3">The sequence shown here is derived from an EMBL/GenBank/DDBJ whole genome shotgun (WGS) entry which is preliminary data.</text>
</comment>
<dbReference type="InterPro" id="IPR000620">
    <property type="entry name" value="EamA_dom"/>
</dbReference>
<dbReference type="RefSeq" id="WP_372390239.1">
    <property type="nucleotide sequence ID" value="NZ_JBGNYA010000001.1"/>
</dbReference>
<dbReference type="EMBL" id="JBGNYA010000001">
    <property type="protein sequence ID" value="MFA1611857.1"/>
    <property type="molecule type" value="Genomic_DNA"/>
</dbReference>